<sequence length="74" mass="8071">MINNKMEEYSSSTTSKEKILDVYNKKPCRKFFEETVRALLKCLGVEASSPADTSRGIVCAENPPLSTGSGGQIN</sequence>
<evidence type="ECO:0000313" key="1">
    <source>
        <dbReference type="EMBL" id="TQE11061.1"/>
    </source>
</evidence>
<dbReference type="AlphaFoldDB" id="A0A540NJ53"/>
<protein>
    <submittedName>
        <fullName evidence="1">Uncharacterized protein</fullName>
    </submittedName>
</protein>
<dbReference type="Proteomes" id="UP000315295">
    <property type="component" value="Unassembled WGS sequence"/>
</dbReference>
<comment type="caution">
    <text evidence="1">The sequence shown here is derived from an EMBL/GenBank/DDBJ whole genome shotgun (WGS) entry which is preliminary data.</text>
</comment>
<proteinExistence type="predicted"/>
<keyword evidence="2" id="KW-1185">Reference proteome</keyword>
<dbReference type="EMBL" id="VIEB01000033">
    <property type="protein sequence ID" value="TQE11061.1"/>
    <property type="molecule type" value="Genomic_DNA"/>
</dbReference>
<organism evidence="1 2">
    <name type="scientific">Malus baccata</name>
    <name type="common">Siberian crab apple</name>
    <name type="synonym">Pyrus baccata</name>
    <dbReference type="NCBI Taxonomy" id="106549"/>
    <lineage>
        <taxon>Eukaryota</taxon>
        <taxon>Viridiplantae</taxon>
        <taxon>Streptophyta</taxon>
        <taxon>Embryophyta</taxon>
        <taxon>Tracheophyta</taxon>
        <taxon>Spermatophyta</taxon>
        <taxon>Magnoliopsida</taxon>
        <taxon>eudicotyledons</taxon>
        <taxon>Gunneridae</taxon>
        <taxon>Pentapetalae</taxon>
        <taxon>rosids</taxon>
        <taxon>fabids</taxon>
        <taxon>Rosales</taxon>
        <taxon>Rosaceae</taxon>
        <taxon>Amygdaloideae</taxon>
        <taxon>Maleae</taxon>
        <taxon>Malus</taxon>
    </lineage>
</organism>
<gene>
    <name evidence="1" type="ORF">C1H46_003321</name>
</gene>
<name>A0A540NJ53_MALBA</name>
<accession>A0A540NJ53</accession>
<evidence type="ECO:0000313" key="2">
    <source>
        <dbReference type="Proteomes" id="UP000315295"/>
    </source>
</evidence>
<reference evidence="1 2" key="1">
    <citation type="journal article" date="2019" name="G3 (Bethesda)">
        <title>Sequencing of a Wild Apple (Malus baccata) Genome Unravels the Differences Between Cultivated and Wild Apple Species Regarding Disease Resistance and Cold Tolerance.</title>
        <authorList>
            <person name="Chen X."/>
        </authorList>
    </citation>
    <scope>NUCLEOTIDE SEQUENCE [LARGE SCALE GENOMIC DNA]</scope>
    <source>
        <strain evidence="2">cv. Shandingzi</strain>
        <tissue evidence="1">Leaves</tissue>
    </source>
</reference>